<evidence type="ECO:0008006" key="3">
    <source>
        <dbReference type="Google" id="ProtNLM"/>
    </source>
</evidence>
<dbReference type="HOGENOM" id="CLU_2451291_0_0_11"/>
<accession>F5XQA9</accession>
<dbReference type="NCBIfam" id="NF033691">
    <property type="entry name" value="immunity_MafI"/>
    <property type="match status" value="1"/>
</dbReference>
<dbReference type="Proteomes" id="UP000007947">
    <property type="component" value="Chromosome"/>
</dbReference>
<sequence length="89" mass="9976">MTEDACYEWDDLLGSLRAVIIGVSDALPEQDLTNAWELLEAGEPGIALQNLCTRLYEYDATLDPEVVEQIRRLAIAMSLDPERVLRGLQ</sequence>
<dbReference type="InterPro" id="IPR047880">
    <property type="entry name" value="MafI-like"/>
</dbReference>
<dbReference type="AlphaFoldDB" id="F5XQA9"/>
<name>F5XQA9_MICPN</name>
<dbReference type="KEGG" id="mph:MLP_13950"/>
<proteinExistence type="predicted"/>
<dbReference type="EMBL" id="AP012204">
    <property type="protein sequence ID" value="BAK34409.1"/>
    <property type="molecule type" value="Genomic_DNA"/>
</dbReference>
<keyword evidence="2" id="KW-1185">Reference proteome</keyword>
<evidence type="ECO:0000313" key="2">
    <source>
        <dbReference type="Proteomes" id="UP000007947"/>
    </source>
</evidence>
<protein>
    <recommendedName>
        <fullName evidence="3">MafI family immunity protein</fullName>
    </recommendedName>
</protein>
<organism evidence="1 2">
    <name type="scientific">Microlunatus phosphovorus (strain ATCC 700054 / DSM 10555 / JCM 9379 / NBRC 101784 / NCIMB 13414 / VKM Ac-1990 / NM-1)</name>
    <dbReference type="NCBI Taxonomy" id="1032480"/>
    <lineage>
        <taxon>Bacteria</taxon>
        <taxon>Bacillati</taxon>
        <taxon>Actinomycetota</taxon>
        <taxon>Actinomycetes</taxon>
        <taxon>Propionibacteriales</taxon>
        <taxon>Propionibacteriaceae</taxon>
        <taxon>Microlunatus</taxon>
    </lineage>
</organism>
<dbReference type="OrthoDB" id="5197807at2"/>
<reference evidence="1 2" key="1">
    <citation type="submission" date="2011-05" db="EMBL/GenBank/DDBJ databases">
        <title>Whole genome sequence of Microlunatus phosphovorus NM-1.</title>
        <authorList>
            <person name="Hosoyama A."/>
            <person name="Sasaki K."/>
            <person name="Harada T."/>
            <person name="Igarashi R."/>
            <person name="Kawakoshi A."/>
            <person name="Sasagawa M."/>
            <person name="Fukada J."/>
            <person name="Nakamura S."/>
            <person name="Katano Y."/>
            <person name="Hanada S."/>
            <person name="Kamagata Y."/>
            <person name="Nakamura N."/>
            <person name="Yamazaki S."/>
            <person name="Fujita N."/>
        </authorList>
    </citation>
    <scope>NUCLEOTIDE SEQUENCE [LARGE SCALE GENOMIC DNA]</scope>
    <source>
        <strain evidence="2">ATCC 700054 / DSM 10555 / JCM 9379 / NBRC 101784 / NCIMB 13414 / VKM Ac-1990 / NM-1</strain>
    </source>
</reference>
<gene>
    <name evidence="1" type="ordered locus">MLP_13950</name>
</gene>
<dbReference type="RefSeq" id="WP_013862292.1">
    <property type="nucleotide sequence ID" value="NC_015635.1"/>
</dbReference>
<evidence type="ECO:0000313" key="1">
    <source>
        <dbReference type="EMBL" id="BAK34409.1"/>
    </source>
</evidence>